<dbReference type="AlphaFoldDB" id="A0A146FKA2"/>
<evidence type="ECO:0000313" key="2">
    <source>
        <dbReference type="EMBL" id="GAT25663.1"/>
    </source>
</evidence>
<accession>A0A146FKA2</accession>
<feature type="compositionally biased region" description="Basic and acidic residues" evidence="1">
    <location>
        <begin position="17"/>
        <end position="33"/>
    </location>
</feature>
<name>A0A146FKA2_ASPKA</name>
<feature type="region of interest" description="Disordered" evidence="1">
    <location>
        <begin position="1"/>
        <end position="33"/>
    </location>
</feature>
<comment type="caution">
    <text evidence="2">The sequence shown here is derived from an EMBL/GenBank/DDBJ whole genome shotgun (WGS) entry which is preliminary data.</text>
</comment>
<reference evidence="3" key="2">
    <citation type="submission" date="2016-02" db="EMBL/GenBank/DDBJ databases">
        <title>Genome sequencing of Aspergillus luchuensis NBRC 4314.</title>
        <authorList>
            <person name="Yamada O."/>
        </authorList>
    </citation>
    <scope>NUCLEOTIDE SEQUENCE [LARGE SCALE GENOMIC DNA]</scope>
    <source>
        <strain evidence="3">RIB 2604</strain>
    </source>
</reference>
<sequence>MGPREAGEVVDEGAETTDEKSGEGEGGVEIRLE</sequence>
<dbReference type="Proteomes" id="UP000075230">
    <property type="component" value="Unassembled WGS sequence"/>
</dbReference>
<protein>
    <submittedName>
        <fullName evidence="2">Cleavage and polyadenylation specific factor 5</fullName>
    </submittedName>
</protein>
<proteinExistence type="predicted"/>
<organism evidence="2 3">
    <name type="scientific">Aspergillus kawachii</name>
    <name type="common">White koji mold</name>
    <name type="synonym">Aspergillus awamori var. kawachi</name>
    <dbReference type="NCBI Taxonomy" id="1069201"/>
    <lineage>
        <taxon>Eukaryota</taxon>
        <taxon>Fungi</taxon>
        <taxon>Dikarya</taxon>
        <taxon>Ascomycota</taxon>
        <taxon>Pezizomycotina</taxon>
        <taxon>Eurotiomycetes</taxon>
        <taxon>Eurotiomycetidae</taxon>
        <taxon>Eurotiales</taxon>
        <taxon>Aspergillaceae</taxon>
        <taxon>Aspergillus</taxon>
        <taxon>Aspergillus subgen. Circumdati</taxon>
    </lineage>
</organism>
<evidence type="ECO:0000313" key="3">
    <source>
        <dbReference type="Proteomes" id="UP000075230"/>
    </source>
</evidence>
<reference evidence="2 3" key="1">
    <citation type="journal article" date="2016" name="DNA Res.">
        <title>Genome sequence of Aspergillus luchuensis NBRC 4314.</title>
        <authorList>
            <person name="Yamada O."/>
            <person name="Machida M."/>
            <person name="Hosoyama A."/>
            <person name="Goto M."/>
            <person name="Takahashi T."/>
            <person name="Futagami T."/>
            <person name="Yamagata Y."/>
            <person name="Takeuchi M."/>
            <person name="Kobayashi T."/>
            <person name="Koike H."/>
            <person name="Abe K."/>
            <person name="Asai K."/>
            <person name="Arita M."/>
            <person name="Fujita N."/>
            <person name="Fukuda K."/>
            <person name="Higa K."/>
            <person name="Horikawa H."/>
            <person name="Ishikawa T."/>
            <person name="Jinno K."/>
            <person name="Kato Y."/>
            <person name="Kirimura K."/>
            <person name="Mizutani O."/>
            <person name="Nakasone K."/>
            <person name="Sano M."/>
            <person name="Shiraishi Y."/>
            <person name="Tsukahara M."/>
            <person name="Gomi K."/>
        </authorList>
    </citation>
    <scope>NUCLEOTIDE SEQUENCE [LARGE SCALE GENOMIC DNA]</scope>
    <source>
        <strain evidence="2 3">RIB 2604</strain>
    </source>
</reference>
<gene>
    <name evidence="2" type="ORF">RIB2604_02002400</name>
</gene>
<dbReference type="EMBL" id="BCWF01000020">
    <property type="protein sequence ID" value="GAT25663.1"/>
    <property type="molecule type" value="Genomic_DNA"/>
</dbReference>
<evidence type="ECO:0000256" key="1">
    <source>
        <dbReference type="SAM" id="MobiDB-lite"/>
    </source>
</evidence>